<evidence type="ECO:0000313" key="2">
    <source>
        <dbReference type="Proteomes" id="UP001056778"/>
    </source>
</evidence>
<evidence type="ECO:0000313" key="1">
    <source>
        <dbReference type="EMBL" id="KAI4469420.1"/>
    </source>
</evidence>
<sequence>MVLQFLRTLFLRTRNVHYCTLRAELLMALHDLEVQDIISVDPCHKFTWCLDACIREKNVDIKRSRELQGFLDNVKRGQEQVLGDLSMTLCDPYAINFLATSAIKILQMLINNEGMPRDNTILILLLRMLALGLSAWVMIDSQDFKEPKLDSQIVTKFLPALMSLMVDDQVRQLSTKLPPDERDAAITIIEHAGPLPDAVEAYIQESSVASILAMYYTLHVTRHKDRVGLLRILAVSLLIHVPDEFGAADFCTGLFDEFFFAGLQRDNVARHLLKLLWYVYPKLPHSRLHTLMKALQPTHQHSEKVHSLYQALQEKISSQTEPIIPTDMDIDLNSPLMNVPTPAPYHHVL</sequence>
<protein>
    <submittedName>
        <fullName evidence="1">Negative elongation factor complex member b</fullName>
    </submittedName>
</protein>
<accession>A0ACB9TRZ2</accession>
<name>A0ACB9TRZ2_HOLOL</name>
<keyword evidence="2" id="KW-1185">Reference proteome</keyword>
<proteinExistence type="predicted"/>
<gene>
    <name evidence="1" type="ORF">MML48_1g16327</name>
</gene>
<keyword evidence="1" id="KW-0251">Elongation factor</keyword>
<reference evidence="1" key="1">
    <citation type="submission" date="2022-04" db="EMBL/GenBank/DDBJ databases">
        <title>Chromosome-scale genome assembly of Holotrichia oblita Faldermann.</title>
        <authorList>
            <person name="Rongchong L."/>
        </authorList>
    </citation>
    <scope>NUCLEOTIDE SEQUENCE</scope>
    <source>
        <strain evidence="1">81SQS9</strain>
    </source>
</reference>
<dbReference type="EMBL" id="CM043015">
    <property type="protein sequence ID" value="KAI4469420.1"/>
    <property type="molecule type" value="Genomic_DNA"/>
</dbReference>
<comment type="caution">
    <text evidence="1">The sequence shown here is derived from an EMBL/GenBank/DDBJ whole genome shotgun (WGS) entry which is preliminary data.</text>
</comment>
<keyword evidence="1" id="KW-0648">Protein biosynthesis</keyword>
<dbReference type="Proteomes" id="UP001056778">
    <property type="component" value="Chromosome 1"/>
</dbReference>
<organism evidence="1 2">
    <name type="scientific">Holotrichia oblita</name>
    <name type="common">Chafer beetle</name>
    <dbReference type="NCBI Taxonomy" id="644536"/>
    <lineage>
        <taxon>Eukaryota</taxon>
        <taxon>Metazoa</taxon>
        <taxon>Ecdysozoa</taxon>
        <taxon>Arthropoda</taxon>
        <taxon>Hexapoda</taxon>
        <taxon>Insecta</taxon>
        <taxon>Pterygota</taxon>
        <taxon>Neoptera</taxon>
        <taxon>Endopterygota</taxon>
        <taxon>Coleoptera</taxon>
        <taxon>Polyphaga</taxon>
        <taxon>Scarabaeiformia</taxon>
        <taxon>Scarabaeidae</taxon>
        <taxon>Melolonthinae</taxon>
        <taxon>Holotrichia</taxon>
    </lineage>
</organism>